<dbReference type="PANTHER" id="PTHR43877">
    <property type="entry name" value="AMINOALKYLPHOSPHONATE N-ACETYLTRANSFERASE-RELATED-RELATED"/>
    <property type="match status" value="1"/>
</dbReference>
<evidence type="ECO:0000259" key="3">
    <source>
        <dbReference type="PROSITE" id="PS51186"/>
    </source>
</evidence>
<sequence>MYLLSEPFALRERADDDQPFLLELYLSTRDDLQQAIPDLALLQQLIAMQFNAQETGYRHQFPLARQLVLLRSGHPIGRMVVDASPEQLRLVDIAIAPPARRSGAAMAALAALQRHAAAQGLPLCLAVGRYNDPAQCLYQKCGFTSVTEDDLFVQMIWRSASL</sequence>
<dbReference type="GO" id="GO:0016746">
    <property type="term" value="F:acyltransferase activity"/>
    <property type="evidence" value="ECO:0007669"/>
    <property type="project" value="UniProtKB-KW"/>
</dbReference>
<feature type="domain" description="N-acetyltransferase" evidence="3">
    <location>
        <begin position="8"/>
        <end position="162"/>
    </location>
</feature>
<dbReference type="InterPro" id="IPR050832">
    <property type="entry name" value="Bact_Acetyltransf"/>
</dbReference>
<dbReference type="SUPFAM" id="SSF55729">
    <property type="entry name" value="Acyl-CoA N-acyltransferases (Nat)"/>
    <property type="match status" value="1"/>
</dbReference>
<name>A0ABV8DAQ1_9BURK</name>
<evidence type="ECO:0000256" key="2">
    <source>
        <dbReference type="ARBA" id="ARBA00023315"/>
    </source>
</evidence>
<comment type="caution">
    <text evidence="4">The sequence shown here is derived from an EMBL/GenBank/DDBJ whole genome shotgun (WGS) entry which is preliminary data.</text>
</comment>
<dbReference type="InterPro" id="IPR016181">
    <property type="entry name" value="Acyl_CoA_acyltransferase"/>
</dbReference>
<evidence type="ECO:0000313" key="5">
    <source>
        <dbReference type="Proteomes" id="UP001595693"/>
    </source>
</evidence>
<gene>
    <name evidence="4" type="ORF">ACFOW3_11780</name>
</gene>
<keyword evidence="2 4" id="KW-0012">Acyltransferase</keyword>
<reference evidence="5" key="1">
    <citation type="journal article" date="2019" name="Int. J. Syst. Evol. Microbiol.">
        <title>The Global Catalogue of Microorganisms (GCM) 10K type strain sequencing project: providing services to taxonomists for standard genome sequencing and annotation.</title>
        <authorList>
            <consortium name="The Broad Institute Genomics Platform"/>
            <consortium name="The Broad Institute Genome Sequencing Center for Infectious Disease"/>
            <person name="Wu L."/>
            <person name="Ma J."/>
        </authorList>
    </citation>
    <scope>NUCLEOTIDE SEQUENCE [LARGE SCALE GENOMIC DNA]</scope>
    <source>
        <strain evidence="5">CCUG 2113</strain>
    </source>
</reference>
<dbReference type="RefSeq" id="WP_162239767.1">
    <property type="nucleotide sequence ID" value="NZ_JAMXAX010000017.1"/>
</dbReference>
<dbReference type="Pfam" id="PF00583">
    <property type="entry name" value="Acetyltransf_1"/>
    <property type="match status" value="1"/>
</dbReference>
<dbReference type="Proteomes" id="UP001595693">
    <property type="component" value="Unassembled WGS sequence"/>
</dbReference>
<dbReference type="EMBL" id="JBHSAJ010000029">
    <property type="protein sequence ID" value="MFC3935302.1"/>
    <property type="molecule type" value="Genomic_DNA"/>
</dbReference>
<evidence type="ECO:0000313" key="4">
    <source>
        <dbReference type="EMBL" id="MFC3935302.1"/>
    </source>
</evidence>
<protein>
    <submittedName>
        <fullName evidence="4">GNAT family N-acetyltransferase</fullName>
        <ecNumber evidence="4">2.3.1.-</ecNumber>
    </submittedName>
</protein>
<dbReference type="InterPro" id="IPR000182">
    <property type="entry name" value="GNAT_dom"/>
</dbReference>
<keyword evidence="1 4" id="KW-0808">Transferase</keyword>
<dbReference type="EC" id="2.3.1.-" evidence="4"/>
<dbReference type="PROSITE" id="PS51186">
    <property type="entry name" value="GNAT"/>
    <property type="match status" value="1"/>
</dbReference>
<proteinExistence type="predicted"/>
<keyword evidence="5" id="KW-1185">Reference proteome</keyword>
<evidence type="ECO:0000256" key="1">
    <source>
        <dbReference type="ARBA" id="ARBA00022679"/>
    </source>
</evidence>
<organism evidence="4 5">
    <name type="scientific">Acidovorax facilis</name>
    <dbReference type="NCBI Taxonomy" id="12917"/>
    <lineage>
        <taxon>Bacteria</taxon>
        <taxon>Pseudomonadati</taxon>
        <taxon>Pseudomonadota</taxon>
        <taxon>Betaproteobacteria</taxon>
        <taxon>Burkholderiales</taxon>
        <taxon>Comamonadaceae</taxon>
        <taxon>Acidovorax</taxon>
    </lineage>
</organism>
<dbReference type="Gene3D" id="3.40.630.30">
    <property type="match status" value="1"/>
</dbReference>
<accession>A0ABV8DAQ1</accession>